<protein>
    <submittedName>
        <fullName evidence="2">Uncharacterized protein</fullName>
    </submittedName>
</protein>
<reference evidence="2" key="1">
    <citation type="submission" date="2023-07" db="EMBL/GenBank/DDBJ databases">
        <title>A chromosome-level genome assembly of Lolium multiflorum.</title>
        <authorList>
            <person name="Chen Y."/>
            <person name="Copetti D."/>
            <person name="Kolliker R."/>
            <person name="Studer B."/>
        </authorList>
    </citation>
    <scope>NUCLEOTIDE SEQUENCE</scope>
    <source>
        <strain evidence="2">02402/16</strain>
        <tissue evidence="2">Leaf</tissue>
    </source>
</reference>
<dbReference type="EMBL" id="JAUUTY010000636">
    <property type="protein sequence ID" value="KAK1597253.1"/>
    <property type="molecule type" value="Genomic_DNA"/>
</dbReference>
<dbReference type="AlphaFoldDB" id="A0AAD8Q978"/>
<dbReference type="Proteomes" id="UP001231189">
    <property type="component" value="Unassembled WGS sequence"/>
</dbReference>
<organism evidence="2 3">
    <name type="scientific">Lolium multiflorum</name>
    <name type="common">Italian ryegrass</name>
    <name type="synonym">Lolium perenne subsp. multiflorum</name>
    <dbReference type="NCBI Taxonomy" id="4521"/>
    <lineage>
        <taxon>Eukaryota</taxon>
        <taxon>Viridiplantae</taxon>
        <taxon>Streptophyta</taxon>
        <taxon>Embryophyta</taxon>
        <taxon>Tracheophyta</taxon>
        <taxon>Spermatophyta</taxon>
        <taxon>Magnoliopsida</taxon>
        <taxon>Liliopsida</taxon>
        <taxon>Poales</taxon>
        <taxon>Poaceae</taxon>
        <taxon>BOP clade</taxon>
        <taxon>Pooideae</taxon>
        <taxon>Poodae</taxon>
        <taxon>Poeae</taxon>
        <taxon>Poeae Chloroplast Group 2 (Poeae type)</taxon>
        <taxon>Loliodinae</taxon>
        <taxon>Loliinae</taxon>
        <taxon>Lolium</taxon>
    </lineage>
</organism>
<feature type="compositionally biased region" description="Acidic residues" evidence="1">
    <location>
        <begin position="23"/>
        <end position="36"/>
    </location>
</feature>
<keyword evidence="3" id="KW-1185">Reference proteome</keyword>
<evidence type="ECO:0000313" key="3">
    <source>
        <dbReference type="Proteomes" id="UP001231189"/>
    </source>
</evidence>
<sequence>MLVPDASEVLTVQRPKRPSGGFADEDELLFESDEVEVAPPPLKKAKTGSNKEVMTETEESTPPEGAVVAPSPPKRSQTKGKEVPSTAASPSSTPEVHLQRAAKSSSDQLEQAFKLLAAARREADKLKKELNQLKTKLKEEEKQKAEAQAHMKEKEDSLRKSIEALPDLTDMVDVVWPDDDDDDDDGDDGANVIDVVDAVVVEVAADKSTAVSDEAEDVAVDEVATAVRPEAI</sequence>
<comment type="caution">
    <text evidence="2">The sequence shown here is derived from an EMBL/GenBank/DDBJ whole genome shotgun (WGS) entry which is preliminary data.</text>
</comment>
<feature type="compositionally biased region" description="Low complexity" evidence="1">
    <location>
        <begin position="84"/>
        <end position="94"/>
    </location>
</feature>
<accession>A0AAD8Q978</accession>
<evidence type="ECO:0000313" key="2">
    <source>
        <dbReference type="EMBL" id="KAK1597253.1"/>
    </source>
</evidence>
<feature type="region of interest" description="Disordered" evidence="1">
    <location>
        <begin position="137"/>
        <end position="159"/>
    </location>
</feature>
<feature type="region of interest" description="Disordered" evidence="1">
    <location>
        <begin position="1"/>
        <end position="107"/>
    </location>
</feature>
<proteinExistence type="predicted"/>
<name>A0AAD8Q978_LOLMU</name>
<gene>
    <name evidence="2" type="ORF">QYE76_000058</name>
</gene>
<evidence type="ECO:0000256" key="1">
    <source>
        <dbReference type="SAM" id="MobiDB-lite"/>
    </source>
</evidence>